<proteinExistence type="predicted"/>
<dbReference type="Proteomes" id="UP000614469">
    <property type="component" value="Unassembled WGS sequence"/>
</dbReference>
<dbReference type="Gene3D" id="3.40.50.300">
    <property type="entry name" value="P-loop containing nucleotide triphosphate hydrolases"/>
    <property type="match status" value="1"/>
</dbReference>
<reference evidence="2 3" key="1">
    <citation type="submission" date="2020-08" db="EMBL/GenBank/DDBJ databases">
        <title>Bridging the membrane lipid divide: bacteria of the FCB group superphylum have the potential to synthesize archaeal ether lipids.</title>
        <authorList>
            <person name="Villanueva L."/>
            <person name="Von Meijenfeldt F.A.B."/>
            <person name="Westbye A.B."/>
            <person name="Yadav S."/>
            <person name="Hopmans E.C."/>
            <person name="Dutilh B.E."/>
            <person name="Sinninghe Damste J.S."/>
        </authorList>
    </citation>
    <scope>NUCLEOTIDE SEQUENCE [LARGE SCALE GENOMIC DNA]</scope>
    <source>
        <strain evidence="2">NIOZ-UU36</strain>
    </source>
</reference>
<protein>
    <submittedName>
        <fullName evidence="2">ParA family protein</fullName>
    </submittedName>
</protein>
<dbReference type="PIRSF" id="PIRSF009320">
    <property type="entry name" value="Nuc_binding_HP_1000"/>
    <property type="match status" value="1"/>
</dbReference>
<dbReference type="SUPFAM" id="SSF52540">
    <property type="entry name" value="P-loop containing nucleoside triphosphate hydrolases"/>
    <property type="match status" value="1"/>
</dbReference>
<dbReference type="InterPro" id="IPR027417">
    <property type="entry name" value="P-loop_NTPase"/>
</dbReference>
<name>A0A8J6NKH0_9CHLR</name>
<dbReference type="InterPro" id="IPR025669">
    <property type="entry name" value="AAA_dom"/>
</dbReference>
<comment type="caution">
    <text evidence="2">The sequence shown here is derived from an EMBL/GenBank/DDBJ whole genome shotgun (WGS) entry which is preliminary data.</text>
</comment>
<gene>
    <name evidence="2" type="ORF">H8E29_04945</name>
</gene>
<feature type="domain" description="AAA" evidence="1">
    <location>
        <begin position="3"/>
        <end position="176"/>
    </location>
</feature>
<dbReference type="InterPro" id="IPR050678">
    <property type="entry name" value="DNA_Partitioning_ATPase"/>
</dbReference>
<dbReference type="CDD" id="cd02042">
    <property type="entry name" value="ParAB_family"/>
    <property type="match status" value="1"/>
</dbReference>
<dbReference type="EMBL" id="JACNJN010000072">
    <property type="protein sequence ID" value="MBC8334591.1"/>
    <property type="molecule type" value="Genomic_DNA"/>
</dbReference>
<sequence>MSTKIICIANQKGGVGKTTTAVSLAHGLAIRGKQVLLVDLDPQGQSATALGRNPESGVFYLLTMGNSPQESSFVQSWVRSSGRDGLYLYPGDQQTMAAQTVLNAQNQPVSSIRTALKPFFKEGLHYIIFDTAPSVGGIQERAVWASDLVIVPTATEFLSAEGVGKVAYMMNILQQKKGWKGALLGILPTFYDAQTRESKITNTALKERFGESVLDPIHRATILRECAASGKTIFEYDEKCRSAEEYMSLTKQVLKF</sequence>
<evidence type="ECO:0000313" key="3">
    <source>
        <dbReference type="Proteomes" id="UP000614469"/>
    </source>
</evidence>
<dbReference type="AlphaFoldDB" id="A0A8J6NKH0"/>
<accession>A0A8J6NKH0</accession>
<dbReference type="Pfam" id="PF13614">
    <property type="entry name" value="AAA_31"/>
    <property type="match status" value="1"/>
</dbReference>
<dbReference type="PANTHER" id="PTHR13696">
    <property type="entry name" value="P-LOOP CONTAINING NUCLEOSIDE TRIPHOSPHATE HYDROLASE"/>
    <property type="match status" value="1"/>
</dbReference>
<evidence type="ECO:0000313" key="2">
    <source>
        <dbReference type="EMBL" id="MBC8334591.1"/>
    </source>
</evidence>
<evidence type="ECO:0000259" key="1">
    <source>
        <dbReference type="Pfam" id="PF13614"/>
    </source>
</evidence>
<dbReference type="PANTHER" id="PTHR13696:SF99">
    <property type="entry name" value="COBYRINIC ACID AC-DIAMIDE SYNTHASE"/>
    <property type="match status" value="1"/>
</dbReference>
<organism evidence="2 3">
    <name type="scientific">Candidatus Desulfolinea nitratireducens</name>
    <dbReference type="NCBI Taxonomy" id="2841698"/>
    <lineage>
        <taxon>Bacteria</taxon>
        <taxon>Bacillati</taxon>
        <taxon>Chloroflexota</taxon>
        <taxon>Anaerolineae</taxon>
        <taxon>Anaerolineales</taxon>
        <taxon>Anaerolineales incertae sedis</taxon>
        <taxon>Candidatus Desulfolinea</taxon>
    </lineage>
</organism>